<gene>
    <name evidence="2" type="ORF">NDU88_005991</name>
</gene>
<keyword evidence="3" id="KW-1185">Reference proteome</keyword>
<name>A0AAV7SNG7_PLEWA</name>
<evidence type="ECO:0000256" key="1">
    <source>
        <dbReference type="SAM" id="MobiDB-lite"/>
    </source>
</evidence>
<evidence type="ECO:0000313" key="3">
    <source>
        <dbReference type="Proteomes" id="UP001066276"/>
    </source>
</evidence>
<proteinExistence type="predicted"/>
<dbReference type="Proteomes" id="UP001066276">
    <property type="component" value="Chromosome 4_2"/>
</dbReference>
<dbReference type="EMBL" id="JANPWB010000008">
    <property type="protein sequence ID" value="KAJ1165570.1"/>
    <property type="molecule type" value="Genomic_DNA"/>
</dbReference>
<accession>A0AAV7SNG7</accession>
<protein>
    <submittedName>
        <fullName evidence="2">Uncharacterized protein</fullName>
    </submittedName>
</protein>
<reference evidence="2" key="1">
    <citation type="journal article" date="2022" name="bioRxiv">
        <title>Sequencing and chromosome-scale assembly of the giantPleurodeles waltlgenome.</title>
        <authorList>
            <person name="Brown T."/>
            <person name="Elewa A."/>
            <person name="Iarovenko S."/>
            <person name="Subramanian E."/>
            <person name="Araus A.J."/>
            <person name="Petzold A."/>
            <person name="Susuki M."/>
            <person name="Suzuki K.-i.T."/>
            <person name="Hayashi T."/>
            <person name="Toyoda A."/>
            <person name="Oliveira C."/>
            <person name="Osipova E."/>
            <person name="Leigh N.D."/>
            <person name="Simon A."/>
            <person name="Yun M.H."/>
        </authorList>
    </citation>
    <scope>NUCLEOTIDE SEQUENCE</scope>
    <source>
        <strain evidence="2">20211129_DDA</strain>
        <tissue evidence="2">Liver</tissue>
    </source>
</reference>
<dbReference type="AlphaFoldDB" id="A0AAV7SNG7"/>
<comment type="caution">
    <text evidence="2">The sequence shown here is derived from an EMBL/GenBank/DDBJ whole genome shotgun (WGS) entry which is preliminary data.</text>
</comment>
<organism evidence="2 3">
    <name type="scientific">Pleurodeles waltl</name>
    <name type="common">Iberian ribbed newt</name>
    <dbReference type="NCBI Taxonomy" id="8319"/>
    <lineage>
        <taxon>Eukaryota</taxon>
        <taxon>Metazoa</taxon>
        <taxon>Chordata</taxon>
        <taxon>Craniata</taxon>
        <taxon>Vertebrata</taxon>
        <taxon>Euteleostomi</taxon>
        <taxon>Amphibia</taxon>
        <taxon>Batrachia</taxon>
        <taxon>Caudata</taxon>
        <taxon>Salamandroidea</taxon>
        <taxon>Salamandridae</taxon>
        <taxon>Pleurodelinae</taxon>
        <taxon>Pleurodeles</taxon>
    </lineage>
</organism>
<evidence type="ECO:0000313" key="2">
    <source>
        <dbReference type="EMBL" id="KAJ1165570.1"/>
    </source>
</evidence>
<feature type="region of interest" description="Disordered" evidence="1">
    <location>
        <begin position="22"/>
        <end position="45"/>
    </location>
</feature>
<sequence>MQLDFARKGLMRRLRCDRNFDARPTRLTHSRPGTTQPDFRRGNRHSACSVGEISRTAHRNDAELVRSPGFHTQTPGV</sequence>